<evidence type="ECO:0000256" key="2">
    <source>
        <dbReference type="ARBA" id="ARBA00005683"/>
    </source>
</evidence>
<dbReference type="AlphaFoldDB" id="A0A8K0G2J2"/>
<keyword evidence="3 8" id="KW-0217">Developmental protein</keyword>
<evidence type="ECO:0000256" key="9">
    <source>
        <dbReference type="SAM" id="MobiDB-lite"/>
    </source>
</evidence>
<evidence type="ECO:0000256" key="6">
    <source>
        <dbReference type="ARBA" id="ARBA00022687"/>
    </source>
</evidence>
<evidence type="ECO:0000256" key="1">
    <source>
        <dbReference type="ARBA" id="ARBA00004498"/>
    </source>
</evidence>
<keyword evidence="7" id="KW-1015">Disulfide bond</keyword>
<gene>
    <name evidence="10" type="ORF">ILUMI_22733</name>
</gene>
<sequence>MMYSFAKACSDGSLEDCKCAGFERFEKGPNWKWGGCGDNTKQAKKITRRFLQLKQNGDGPHNVLSYNSLVAPPRDQGTKEEAINPYRVTAKGPVKAEPISLSLKKKRTGEATHRVNLTQHPRRRTRRDPSNEDHPPTSNQQRNIAKKNN</sequence>
<dbReference type="GO" id="GO:0060070">
    <property type="term" value="P:canonical Wnt signaling pathway"/>
    <property type="evidence" value="ECO:0007669"/>
    <property type="project" value="TreeGrafter"/>
</dbReference>
<keyword evidence="5" id="KW-0272">Extracellular matrix</keyword>
<dbReference type="PANTHER" id="PTHR12027">
    <property type="entry name" value="WNT RELATED"/>
    <property type="match status" value="1"/>
</dbReference>
<dbReference type="GO" id="GO:0005125">
    <property type="term" value="F:cytokine activity"/>
    <property type="evidence" value="ECO:0007669"/>
    <property type="project" value="TreeGrafter"/>
</dbReference>
<accession>A0A8K0G2J2</accession>
<comment type="similarity">
    <text evidence="2 8">Belongs to the Wnt family.</text>
</comment>
<organism evidence="10 11">
    <name type="scientific">Ignelater luminosus</name>
    <name type="common">Cucubano</name>
    <name type="synonym">Pyrophorus luminosus</name>
    <dbReference type="NCBI Taxonomy" id="2038154"/>
    <lineage>
        <taxon>Eukaryota</taxon>
        <taxon>Metazoa</taxon>
        <taxon>Ecdysozoa</taxon>
        <taxon>Arthropoda</taxon>
        <taxon>Hexapoda</taxon>
        <taxon>Insecta</taxon>
        <taxon>Pterygota</taxon>
        <taxon>Neoptera</taxon>
        <taxon>Endopterygota</taxon>
        <taxon>Coleoptera</taxon>
        <taxon>Polyphaga</taxon>
        <taxon>Elateriformia</taxon>
        <taxon>Elateroidea</taxon>
        <taxon>Elateridae</taxon>
        <taxon>Agrypninae</taxon>
        <taxon>Pyrophorini</taxon>
        <taxon>Ignelater</taxon>
    </lineage>
</organism>
<evidence type="ECO:0000313" key="10">
    <source>
        <dbReference type="EMBL" id="KAF2883439.1"/>
    </source>
</evidence>
<dbReference type="OrthoDB" id="5945655at2759"/>
<reference evidence="10" key="1">
    <citation type="submission" date="2019-08" db="EMBL/GenBank/DDBJ databases">
        <title>The genome of the North American firefly Photinus pyralis.</title>
        <authorList>
            <consortium name="Photinus pyralis genome working group"/>
            <person name="Fallon T.R."/>
            <person name="Sander Lower S.E."/>
            <person name="Weng J.-K."/>
        </authorList>
    </citation>
    <scope>NUCLEOTIDE SEQUENCE</scope>
    <source>
        <strain evidence="10">TRF0915ILg1</strain>
        <tissue evidence="10">Whole body</tissue>
    </source>
</reference>
<keyword evidence="11" id="KW-1185">Reference proteome</keyword>
<evidence type="ECO:0000256" key="7">
    <source>
        <dbReference type="ARBA" id="ARBA00023157"/>
    </source>
</evidence>
<evidence type="ECO:0000256" key="5">
    <source>
        <dbReference type="ARBA" id="ARBA00022530"/>
    </source>
</evidence>
<keyword evidence="6 8" id="KW-0879">Wnt signaling pathway</keyword>
<dbReference type="GO" id="GO:0005615">
    <property type="term" value="C:extracellular space"/>
    <property type="evidence" value="ECO:0007669"/>
    <property type="project" value="TreeGrafter"/>
</dbReference>
<comment type="caution">
    <text evidence="10">The sequence shown here is derived from an EMBL/GenBank/DDBJ whole genome shotgun (WGS) entry which is preliminary data.</text>
</comment>
<protein>
    <recommendedName>
        <fullName evidence="8">Protein Wnt</fullName>
    </recommendedName>
</protein>
<dbReference type="GO" id="GO:0045165">
    <property type="term" value="P:cell fate commitment"/>
    <property type="evidence" value="ECO:0007669"/>
    <property type="project" value="TreeGrafter"/>
</dbReference>
<name>A0A8K0G2J2_IGNLU</name>
<keyword evidence="4" id="KW-0964">Secreted</keyword>
<comment type="subcellular location">
    <subcellularLocation>
        <location evidence="1 8">Secreted</location>
        <location evidence="1 8">Extracellular space</location>
        <location evidence="1 8">Extracellular matrix</location>
    </subcellularLocation>
</comment>
<dbReference type="Pfam" id="PF00110">
    <property type="entry name" value="wnt"/>
    <property type="match status" value="1"/>
</dbReference>
<evidence type="ECO:0000256" key="4">
    <source>
        <dbReference type="ARBA" id="ARBA00022525"/>
    </source>
</evidence>
<dbReference type="GO" id="GO:0005109">
    <property type="term" value="F:frizzled binding"/>
    <property type="evidence" value="ECO:0007669"/>
    <property type="project" value="TreeGrafter"/>
</dbReference>
<evidence type="ECO:0000256" key="3">
    <source>
        <dbReference type="ARBA" id="ARBA00022473"/>
    </source>
</evidence>
<dbReference type="InterPro" id="IPR005817">
    <property type="entry name" value="Wnt"/>
</dbReference>
<dbReference type="GO" id="GO:0030182">
    <property type="term" value="P:neuron differentiation"/>
    <property type="evidence" value="ECO:0007669"/>
    <property type="project" value="TreeGrafter"/>
</dbReference>
<dbReference type="PANTHER" id="PTHR12027:SF97">
    <property type="entry name" value="PROTEIN WNT-4"/>
    <property type="match status" value="1"/>
</dbReference>
<dbReference type="Proteomes" id="UP000801492">
    <property type="component" value="Unassembled WGS sequence"/>
</dbReference>
<feature type="region of interest" description="Disordered" evidence="9">
    <location>
        <begin position="71"/>
        <end position="149"/>
    </location>
</feature>
<evidence type="ECO:0000256" key="8">
    <source>
        <dbReference type="RuleBase" id="RU003500"/>
    </source>
</evidence>
<proteinExistence type="inferred from homology"/>
<comment type="function">
    <text evidence="8">Ligand for members of the frizzled family of seven transmembrane receptors.</text>
</comment>
<dbReference type="EMBL" id="VTPC01090414">
    <property type="protein sequence ID" value="KAF2883439.1"/>
    <property type="molecule type" value="Genomic_DNA"/>
</dbReference>
<evidence type="ECO:0000313" key="11">
    <source>
        <dbReference type="Proteomes" id="UP000801492"/>
    </source>
</evidence>